<dbReference type="CDD" id="cd04301">
    <property type="entry name" value="NAT_SF"/>
    <property type="match status" value="1"/>
</dbReference>
<proteinExistence type="predicted"/>
<dbReference type="Proteomes" id="UP000554482">
    <property type="component" value="Unassembled WGS sequence"/>
</dbReference>
<sequence>MIDLKSGPRNSFLRRRFFEETPCNRTNKCSNVGLLYLDSSAKDVRNCGIRDEKRRRLRERCRRVVIPCCSSSASSMGSGVEMVEEGVEEEIEIAEGHLGNLVSELGWRVRRLIENEVEMRNVAQVQAEAFHVPMALFNDLFFDFFKAEVLSGLVYKLRNSPKDRYACLVAEPMDTSVSHNTLKQNLVGVVDVTVLNDKTVLNFLDGSAEEYLYISGIAVLEEFRRQKVGTVLLKACDLLSRIWGFEYLVLRAYDDDAAALKLYTNAGYRIVSGDPPWMTTWIGQKRRVLMIKRSSLPIHVPNSK</sequence>
<dbReference type="InterPro" id="IPR051556">
    <property type="entry name" value="N-term/lysine_N-AcTrnsfr"/>
</dbReference>
<keyword evidence="2" id="KW-0012">Acyltransferase</keyword>
<evidence type="ECO:0000313" key="2">
    <source>
        <dbReference type="EMBL" id="KAF5190247.1"/>
    </source>
</evidence>
<evidence type="ECO:0000313" key="3">
    <source>
        <dbReference type="Proteomes" id="UP000554482"/>
    </source>
</evidence>
<dbReference type="PANTHER" id="PTHR42919:SF20">
    <property type="entry name" value="GCN5-RELATED N-ACETYLTRANSFERASE 10, CHLOROPLASTIC"/>
    <property type="match status" value="1"/>
</dbReference>
<organism evidence="2 3">
    <name type="scientific">Thalictrum thalictroides</name>
    <name type="common">Rue-anemone</name>
    <name type="synonym">Anemone thalictroides</name>
    <dbReference type="NCBI Taxonomy" id="46969"/>
    <lineage>
        <taxon>Eukaryota</taxon>
        <taxon>Viridiplantae</taxon>
        <taxon>Streptophyta</taxon>
        <taxon>Embryophyta</taxon>
        <taxon>Tracheophyta</taxon>
        <taxon>Spermatophyta</taxon>
        <taxon>Magnoliopsida</taxon>
        <taxon>Ranunculales</taxon>
        <taxon>Ranunculaceae</taxon>
        <taxon>Thalictroideae</taxon>
        <taxon>Thalictrum</taxon>
    </lineage>
</organism>
<dbReference type="PANTHER" id="PTHR42919">
    <property type="entry name" value="N-ALPHA-ACETYLTRANSFERASE"/>
    <property type="match status" value="1"/>
</dbReference>
<dbReference type="InterPro" id="IPR016181">
    <property type="entry name" value="Acyl_CoA_acyltransferase"/>
</dbReference>
<dbReference type="OrthoDB" id="1912023at2759"/>
<comment type="caution">
    <text evidence="2">The sequence shown here is derived from an EMBL/GenBank/DDBJ whole genome shotgun (WGS) entry which is preliminary data.</text>
</comment>
<dbReference type="InterPro" id="IPR000182">
    <property type="entry name" value="GNAT_dom"/>
</dbReference>
<dbReference type="Pfam" id="PF00583">
    <property type="entry name" value="Acetyltransf_1"/>
    <property type="match status" value="1"/>
</dbReference>
<keyword evidence="3" id="KW-1185">Reference proteome</keyword>
<feature type="domain" description="N-acetyltransferase" evidence="1">
    <location>
        <begin position="117"/>
        <end position="295"/>
    </location>
</feature>
<dbReference type="GO" id="GO:0008080">
    <property type="term" value="F:N-acetyltransferase activity"/>
    <property type="evidence" value="ECO:0007669"/>
    <property type="project" value="TreeGrafter"/>
</dbReference>
<keyword evidence="2" id="KW-0808">Transferase</keyword>
<name>A0A7J6VZW6_THATH</name>
<reference evidence="2 3" key="1">
    <citation type="submission" date="2020-06" db="EMBL/GenBank/DDBJ databases">
        <title>Transcriptomic and genomic resources for Thalictrum thalictroides and T. hernandezii: Facilitating candidate gene discovery in an emerging model plant lineage.</title>
        <authorList>
            <person name="Arias T."/>
            <person name="Riano-Pachon D.M."/>
            <person name="Di Stilio V.S."/>
        </authorList>
    </citation>
    <scope>NUCLEOTIDE SEQUENCE [LARGE SCALE GENOMIC DNA]</scope>
    <source>
        <strain evidence="3">cv. WT478/WT964</strain>
        <tissue evidence="2">Leaves</tissue>
    </source>
</reference>
<evidence type="ECO:0000259" key="1">
    <source>
        <dbReference type="PROSITE" id="PS51186"/>
    </source>
</evidence>
<gene>
    <name evidence="2" type="ORF">FRX31_020171</name>
</gene>
<dbReference type="EMBL" id="JABWDY010024432">
    <property type="protein sequence ID" value="KAF5190247.1"/>
    <property type="molecule type" value="Genomic_DNA"/>
</dbReference>
<accession>A0A7J6VZW6</accession>
<dbReference type="SUPFAM" id="SSF55729">
    <property type="entry name" value="Acyl-CoA N-acyltransferases (Nat)"/>
    <property type="match status" value="1"/>
</dbReference>
<protein>
    <submittedName>
        <fullName evidence="2">Acyl-CoA N-acyltransferases (NAT) superfamily protein</fullName>
    </submittedName>
</protein>
<dbReference type="PROSITE" id="PS51186">
    <property type="entry name" value="GNAT"/>
    <property type="match status" value="1"/>
</dbReference>
<dbReference type="GO" id="GO:0031415">
    <property type="term" value="C:NatA complex"/>
    <property type="evidence" value="ECO:0007669"/>
    <property type="project" value="TreeGrafter"/>
</dbReference>
<dbReference type="GO" id="GO:0007064">
    <property type="term" value="P:mitotic sister chromatid cohesion"/>
    <property type="evidence" value="ECO:0007669"/>
    <property type="project" value="TreeGrafter"/>
</dbReference>
<dbReference type="Gene3D" id="3.40.630.30">
    <property type="match status" value="1"/>
</dbReference>
<dbReference type="AlphaFoldDB" id="A0A7J6VZW6"/>